<keyword evidence="1" id="KW-0812">Transmembrane</keyword>
<dbReference type="PANTHER" id="PTHR33741:SF5">
    <property type="entry name" value="TRANSMEMBRANE PROTEIN DDB_G0269096-RELATED"/>
    <property type="match status" value="1"/>
</dbReference>
<dbReference type="InterPro" id="IPR058581">
    <property type="entry name" value="TM_HPP"/>
</dbReference>
<feature type="transmembrane region" description="Helical" evidence="1">
    <location>
        <begin position="40"/>
        <end position="61"/>
    </location>
</feature>
<accession>A0ABQ5NPA0</accession>
<proteinExistence type="predicted"/>
<dbReference type="PANTHER" id="PTHR33741">
    <property type="entry name" value="TRANSMEMBRANE PROTEIN DDB_G0269096-RELATED"/>
    <property type="match status" value="1"/>
</dbReference>
<evidence type="ECO:0000256" key="1">
    <source>
        <dbReference type="SAM" id="Phobius"/>
    </source>
</evidence>
<evidence type="ECO:0000259" key="2">
    <source>
        <dbReference type="Pfam" id="PF04982"/>
    </source>
</evidence>
<dbReference type="EMBL" id="BRZA01000006">
    <property type="protein sequence ID" value="GLC90152.1"/>
    <property type="molecule type" value="Genomic_DNA"/>
</dbReference>
<gene>
    <name evidence="3" type="ORF">LYSBPC_32790</name>
</gene>
<evidence type="ECO:0000313" key="4">
    <source>
        <dbReference type="Proteomes" id="UP001065593"/>
    </source>
</evidence>
<feature type="domain" description="HPP transmembrane region" evidence="2">
    <location>
        <begin position="37"/>
        <end position="186"/>
    </location>
</feature>
<comment type="caution">
    <text evidence="3">The sequence shown here is derived from an EMBL/GenBank/DDBJ whole genome shotgun (WGS) entry which is preliminary data.</text>
</comment>
<feature type="transmembrane region" description="Helical" evidence="1">
    <location>
        <begin position="67"/>
        <end position="89"/>
    </location>
</feature>
<dbReference type="Pfam" id="PF04982">
    <property type="entry name" value="TM_HPP"/>
    <property type="match status" value="1"/>
</dbReference>
<dbReference type="Proteomes" id="UP001065593">
    <property type="component" value="Unassembled WGS sequence"/>
</dbReference>
<feature type="transmembrane region" description="Helical" evidence="1">
    <location>
        <begin position="154"/>
        <end position="176"/>
    </location>
</feature>
<evidence type="ECO:0000313" key="3">
    <source>
        <dbReference type="EMBL" id="GLC90152.1"/>
    </source>
</evidence>
<dbReference type="InterPro" id="IPR007065">
    <property type="entry name" value="HPP"/>
</dbReference>
<reference evidence="3" key="1">
    <citation type="submission" date="2022-08" db="EMBL/GenBank/DDBJ databases">
        <title>Draft genome sequence of Lysinibacillus sp. strain KH24.</title>
        <authorList>
            <person name="Kanbe H."/>
            <person name="Itoh H."/>
        </authorList>
    </citation>
    <scope>NUCLEOTIDE SEQUENCE</scope>
    <source>
        <strain evidence="3">KH24</strain>
    </source>
</reference>
<keyword evidence="1" id="KW-0472">Membrane</keyword>
<organism evidence="3 4">
    <name type="scientific">Lysinibacillus piscis</name>
    <dbReference type="NCBI Taxonomy" id="2518931"/>
    <lineage>
        <taxon>Bacteria</taxon>
        <taxon>Bacillati</taxon>
        <taxon>Bacillota</taxon>
        <taxon>Bacilli</taxon>
        <taxon>Bacillales</taxon>
        <taxon>Bacillaceae</taxon>
        <taxon>Lysinibacillus</taxon>
    </lineage>
</organism>
<sequence>MELAQRRVKWKPAKKEQENHMIKAYIAKMRGGGRAPSRTNFADAITGAVGGLMCITILFALTNYTGATWLMASLGGSCVLVFVVWNAPLSQPRNIIGGHCLSAMIGLIIHSLLGTSIVTIGLAVGLTIFCMAFLGIIHPPAAANPIIILLNGYGWSYLFTPVLIGTVLIVLLGLIINNLRDTRKYPLFW</sequence>
<name>A0ABQ5NPA0_9BACI</name>
<keyword evidence="1" id="KW-1133">Transmembrane helix</keyword>
<keyword evidence="4" id="KW-1185">Reference proteome</keyword>
<feature type="transmembrane region" description="Helical" evidence="1">
    <location>
        <begin position="101"/>
        <end position="134"/>
    </location>
</feature>
<protein>
    <submittedName>
        <fullName evidence="3">Membrane protein</fullName>
    </submittedName>
</protein>